<dbReference type="InParanoid" id="A0A2P5EPE2"/>
<dbReference type="EMBL" id="JXTC01000117">
    <property type="protein sequence ID" value="PON87406.1"/>
    <property type="molecule type" value="Genomic_DNA"/>
</dbReference>
<evidence type="ECO:0000313" key="2">
    <source>
        <dbReference type="Proteomes" id="UP000237000"/>
    </source>
</evidence>
<name>A0A2P5EPE2_TREOI</name>
<comment type="caution">
    <text evidence="1">The sequence shown here is derived from an EMBL/GenBank/DDBJ whole genome shotgun (WGS) entry which is preliminary data.</text>
</comment>
<dbReference type="Proteomes" id="UP000237000">
    <property type="component" value="Unassembled WGS sequence"/>
</dbReference>
<organism evidence="1 2">
    <name type="scientific">Trema orientale</name>
    <name type="common">Charcoal tree</name>
    <name type="synonym">Celtis orientalis</name>
    <dbReference type="NCBI Taxonomy" id="63057"/>
    <lineage>
        <taxon>Eukaryota</taxon>
        <taxon>Viridiplantae</taxon>
        <taxon>Streptophyta</taxon>
        <taxon>Embryophyta</taxon>
        <taxon>Tracheophyta</taxon>
        <taxon>Spermatophyta</taxon>
        <taxon>Magnoliopsida</taxon>
        <taxon>eudicotyledons</taxon>
        <taxon>Gunneridae</taxon>
        <taxon>Pentapetalae</taxon>
        <taxon>rosids</taxon>
        <taxon>fabids</taxon>
        <taxon>Rosales</taxon>
        <taxon>Cannabaceae</taxon>
        <taxon>Trema</taxon>
    </lineage>
</organism>
<gene>
    <name evidence="1" type="ORF">TorRG33x02_167590</name>
</gene>
<sequence>MFETYGDGGSTNERIGTVIEDEIKQKVSLKSSSIVKNRARIETLEIIYDIETQQVDHKGMGDVHAKAARFLTRRETRTLAEK</sequence>
<accession>A0A2P5EPE2</accession>
<keyword evidence="2" id="KW-1185">Reference proteome</keyword>
<feature type="non-terminal residue" evidence="1">
    <location>
        <position position="82"/>
    </location>
</feature>
<dbReference type="AlphaFoldDB" id="A0A2P5EPE2"/>
<proteinExistence type="predicted"/>
<protein>
    <submittedName>
        <fullName evidence="1">Uncharacterized protein</fullName>
    </submittedName>
</protein>
<evidence type="ECO:0000313" key="1">
    <source>
        <dbReference type="EMBL" id="PON87406.1"/>
    </source>
</evidence>
<reference evidence="2" key="1">
    <citation type="submission" date="2016-06" db="EMBL/GenBank/DDBJ databases">
        <title>Parallel loss of symbiosis genes in relatives of nitrogen-fixing non-legume Parasponia.</title>
        <authorList>
            <person name="Van Velzen R."/>
            <person name="Holmer R."/>
            <person name="Bu F."/>
            <person name="Rutten L."/>
            <person name="Van Zeijl A."/>
            <person name="Liu W."/>
            <person name="Santuari L."/>
            <person name="Cao Q."/>
            <person name="Sharma T."/>
            <person name="Shen D."/>
            <person name="Roswanjaya Y."/>
            <person name="Wardhani T."/>
            <person name="Kalhor M.S."/>
            <person name="Jansen J."/>
            <person name="Van den Hoogen J."/>
            <person name="Gungor B."/>
            <person name="Hartog M."/>
            <person name="Hontelez J."/>
            <person name="Verver J."/>
            <person name="Yang W.-C."/>
            <person name="Schijlen E."/>
            <person name="Repin R."/>
            <person name="Schilthuizen M."/>
            <person name="Schranz E."/>
            <person name="Heidstra R."/>
            <person name="Miyata K."/>
            <person name="Fedorova E."/>
            <person name="Kohlen W."/>
            <person name="Bisseling T."/>
            <person name="Smit S."/>
            <person name="Geurts R."/>
        </authorList>
    </citation>
    <scope>NUCLEOTIDE SEQUENCE [LARGE SCALE GENOMIC DNA]</scope>
    <source>
        <strain evidence="2">cv. RG33-2</strain>
    </source>
</reference>